<evidence type="ECO:0000313" key="3">
    <source>
        <dbReference type="Proteomes" id="UP000831785"/>
    </source>
</evidence>
<dbReference type="SUPFAM" id="SSF52540">
    <property type="entry name" value="P-loop containing nucleoside triphosphate hydrolases"/>
    <property type="match status" value="1"/>
</dbReference>
<proteinExistence type="predicted"/>
<dbReference type="PANTHER" id="PTHR37512:SF1">
    <property type="entry name" value="NADR_TTD14 AAA DOMAIN-CONTAINING PROTEIN"/>
    <property type="match status" value="1"/>
</dbReference>
<dbReference type="InterPro" id="IPR027417">
    <property type="entry name" value="P-loop_NTPase"/>
</dbReference>
<evidence type="ECO:0000313" key="2">
    <source>
        <dbReference type="EMBL" id="UOQ55531.1"/>
    </source>
</evidence>
<accession>A0ABY4FHC4</accession>
<organism evidence="2 3">
    <name type="scientific">Hymenobacter cellulosivorans</name>
    <dbReference type="NCBI Taxonomy" id="2932249"/>
    <lineage>
        <taxon>Bacteria</taxon>
        <taxon>Pseudomonadati</taxon>
        <taxon>Bacteroidota</taxon>
        <taxon>Cytophagia</taxon>
        <taxon>Cytophagales</taxon>
        <taxon>Hymenobacteraceae</taxon>
        <taxon>Hymenobacter</taxon>
    </lineage>
</organism>
<dbReference type="Gene3D" id="3.40.50.620">
    <property type="entry name" value="HUPs"/>
    <property type="match status" value="1"/>
</dbReference>
<dbReference type="InterPro" id="IPR014729">
    <property type="entry name" value="Rossmann-like_a/b/a_fold"/>
</dbReference>
<dbReference type="SUPFAM" id="SSF52374">
    <property type="entry name" value="Nucleotidylyl transferase"/>
    <property type="match status" value="1"/>
</dbReference>
<protein>
    <submittedName>
        <fullName evidence="2">AAA family ATPase</fullName>
    </submittedName>
</protein>
<dbReference type="InterPro" id="IPR052735">
    <property type="entry name" value="NAD_biosynth-regulator"/>
</dbReference>
<feature type="domain" description="NadR/Ttd14 AAA" evidence="1">
    <location>
        <begin position="159"/>
        <end position="312"/>
    </location>
</feature>
<keyword evidence="3" id="KW-1185">Reference proteome</keyword>
<dbReference type="RefSeq" id="WP_244724520.1">
    <property type="nucleotide sequence ID" value="NZ_CP095049.1"/>
</dbReference>
<dbReference type="PANTHER" id="PTHR37512">
    <property type="entry name" value="TRIFUNCTIONAL NAD BIOSYNTHESIS/REGULATOR PROTEIN NADR"/>
    <property type="match status" value="1"/>
</dbReference>
<dbReference type="EMBL" id="CP095049">
    <property type="protein sequence ID" value="UOQ55531.1"/>
    <property type="molecule type" value="Genomic_DNA"/>
</dbReference>
<name>A0ABY4FHC4_9BACT</name>
<dbReference type="Proteomes" id="UP000831785">
    <property type="component" value="Chromosome"/>
</dbReference>
<dbReference type="NCBIfam" id="TIGR00125">
    <property type="entry name" value="cyt_tran_rel"/>
    <property type="match status" value="1"/>
</dbReference>
<gene>
    <name evidence="2" type="ORF">MUN80_12405</name>
</gene>
<dbReference type="Gene3D" id="3.40.50.300">
    <property type="entry name" value="P-loop containing nucleotide triphosphate hydrolases"/>
    <property type="match status" value="1"/>
</dbReference>
<evidence type="ECO:0000259" key="1">
    <source>
        <dbReference type="Pfam" id="PF13521"/>
    </source>
</evidence>
<dbReference type="InterPro" id="IPR038727">
    <property type="entry name" value="NadR/Ttd14_AAA_dom"/>
</dbReference>
<dbReference type="Pfam" id="PF13521">
    <property type="entry name" value="AAA_28"/>
    <property type="match status" value="1"/>
</dbReference>
<dbReference type="InterPro" id="IPR004821">
    <property type="entry name" value="Cyt_trans-like"/>
</dbReference>
<reference evidence="2 3" key="1">
    <citation type="submission" date="2022-04" db="EMBL/GenBank/DDBJ databases">
        <title>Hymenobacter sp. isolated from the air.</title>
        <authorList>
            <person name="Won M."/>
            <person name="Lee C.-M."/>
            <person name="Woen H.-Y."/>
            <person name="Kwon S.-W."/>
        </authorList>
    </citation>
    <scope>NUCLEOTIDE SEQUENCE [LARGE SCALE GENOMIC DNA]</scope>
    <source>
        <strain evidence="3">5116 S-27</strain>
    </source>
</reference>
<sequence>MTKAFVFGKFLPFHRGHEQLIRFALRHCDQLTVLVCASDLETVPGPLRQRWIQETLAAEPRVTVQLLEYRESELPNTSETSLPVATVWADLFRQLLPECTVVVTSEPYGELVATRMGIRHVAFDVDRQQVPISASLIRADRQQYWDFLPVSVRPYYCRKVVVLGAESTGKTTLAIQLAAHFGASLVLEAARDLIADSNYFTPDDLQQVIAEHTRRIAQAERGPNALVVIDTDVHITQSYARLSWGRELPVPPAVYATQHADLYLYLAADVPFVQDGTRLPAPAQHRLDQSHRQTLRAHQVPVWELGGSWEQRFAQAVRAVEHLLAQ</sequence>